<reference evidence="2 3" key="1">
    <citation type="submission" date="2019-01" db="EMBL/GenBank/DDBJ databases">
        <title>Nocardioides guangzhouensis sp. nov., an actinobacterium isolated from soil.</title>
        <authorList>
            <person name="Fu Y."/>
            <person name="Cai Y."/>
            <person name="Lin Z."/>
            <person name="Chen P."/>
        </authorList>
    </citation>
    <scope>NUCLEOTIDE SEQUENCE [LARGE SCALE GENOMIC DNA]</scope>
    <source>
        <strain evidence="2 3">130</strain>
    </source>
</reference>
<feature type="transmembrane region" description="Helical" evidence="1">
    <location>
        <begin position="20"/>
        <end position="40"/>
    </location>
</feature>
<accession>A0A4V1XZX3</accession>
<dbReference type="Pfam" id="PF14155">
    <property type="entry name" value="DUF4307"/>
    <property type="match status" value="1"/>
</dbReference>
<keyword evidence="3" id="KW-1185">Reference proteome</keyword>
<dbReference type="InterPro" id="IPR025443">
    <property type="entry name" value="DUF4307"/>
</dbReference>
<dbReference type="Proteomes" id="UP000295198">
    <property type="component" value="Unassembled WGS sequence"/>
</dbReference>
<name>A0A4V1XZX3_9ACTN</name>
<dbReference type="EMBL" id="SDKM01000003">
    <property type="protein sequence ID" value="RYP88249.1"/>
    <property type="molecule type" value="Genomic_DNA"/>
</dbReference>
<evidence type="ECO:0000313" key="2">
    <source>
        <dbReference type="EMBL" id="RYP88249.1"/>
    </source>
</evidence>
<dbReference type="AlphaFoldDB" id="A0A4V1XZX3"/>
<evidence type="ECO:0000313" key="3">
    <source>
        <dbReference type="Proteomes" id="UP000295198"/>
    </source>
</evidence>
<sequence length="130" mass="14030">MTSDLAERYGTHRRGRRTALVAVSVVVAVAFLSWLAWATWFHSNPAVESDLATYKIVGQHEASAVVDVVLGDEAQDPSCRLRALAEDHSVVGELAFAPTDGRNTVSVRTERVANSVELLGCTADGQPRPQ</sequence>
<keyword evidence="1" id="KW-0812">Transmembrane</keyword>
<proteinExistence type="predicted"/>
<organism evidence="2 3">
    <name type="scientific">Nocardioides guangzhouensis</name>
    <dbReference type="NCBI Taxonomy" id="2497878"/>
    <lineage>
        <taxon>Bacteria</taxon>
        <taxon>Bacillati</taxon>
        <taxon>Actinomycetota</taxon>
        <taxon>Actinomycetes</taxon>
        <taxon>Propionibacteriales</taxon>
        <taxon>Nocardioidaceae</taxon>
        <taxon>Nocardioides</taxon>
    </lineage>
</organism>
<evidence type="ECO:0000256" key="1">
    <source>
        <dbReference type="SAM" id="Phobius"/>
    </source>
</evidence>
<keyword evidence="1" id="KW-1133">Transmembrane helix</keyword>
<gene>
    <name evidence="2" type="ORF">EKO23_02605</name>
</gene>
<dbReference type="RefSeq" id="WP_134713799.1">
    <property type="nucleotide sequence ID" value="NZ_SDKM01000003.1"/>
</dbReference>
<comment type="caution">
    <text evidence="2">The sequence shown here is derived from an EMBL/GenBank/DDBJ whole genome shotgun (WGS) entry which is preliminary data.</text>
</comment>
<protein>
    <submittedName>
        <fullName evidence="2">DUF4307 domain-containing protein</fullName>
    </submittedName>
</protein>
<keyword evidence="1" id="KW-0472">Membrane</keyword>
<dbReference type="OrthoDB" id="3826498at2"/>